<reference evidence="3 4" key="1">
    <citation type="submission" date="2018-08" db="EMBL/GenBank/DDBJ databases">
        <title>Draft genome sequence of Psychrilyobacter sp. strain SD5 isolated from Black Sea water.</title>
        <authorList>
            <person name="Yadav S."/>
            <person name="Villanueva L."/>
            <person name="Damste J.S.S."/>
        </authorList>
    </citation>
    <scope>NUCLEOTIDE SEQUENCE [LARGE SCALE GENOMIC DNA]</scope>
    <source>
        <strain evidence="3 4">SD5</strain>
    </source>
</reference>
<dbReference type="InterPro" id="IPR052177">
    <property type="entry name" value="Divisome_Glycosyl_Hydrolase"/>
</dbReference>
<keyword evidence="4" id="KW-1185">Reference proteome</keyword>
<dbReference type="Gene3D" id="3.20.20.80">
    <property type="entry name" value="Glycosidases"/>
    <property type="match status" value="1"/>
</dbReference>
<gene>
    <name evidence="3" type="ORF">DYH56_13860</name>
</gene>
<evidence type="ECO:0000313" key="3">
    <source>
        <dbReference type="EMBL" id="REI39687.1"/>
    </source>
</evidence>
<dbReference type="Pfam" id="PF02638">
    <property type="entry name" value="GHL10"/>
    <property type="match status" value="1"/>
</dbReference>
<feature type="domain" description="Glycosyl hydrolase-like 10" evidence="2">
    <location>
        <begin position="31"/>
        <end position="344"/>
    </location>
</feature>
<comment type="caution">
    <text evidence="3">The sequence shown here is derived from an EMBL/GenBank/DDBJ whole genome shotgun (WGS) entry which is preliminary data.</text>
</comment>
<accession>A0ABX9KDM5</accession>
<dbReference type="PANTHER" id="PTHR43405">
    <property type="entry name" value="GLYCOSYL HYDROLASE DIGH"/>
    <property type="match status" value="1"/>
</dbReference>
<organism evidence="3 4">
    <name type="scientific">Psychrilyobacter piezotolerans</name>
    <dbReference type="NCBI Taxonomy" id="2293438"/>
    <lineage>
        <taxon>Bacteria</taxon>
        <taxon>Fusobacteriati</taxon>
        <taxon>Fusobacteriota</taxon>
        <taxon>Fusobacteriia</taxon>
        <taxon>Fusobacteriales</taxon>
        <taxon>Fusobacteriaceae</taxon>
        <taxon>Psychrilyobacter</taxon>
    </lineage>
</organism>
<evidence type="ECO:0000313" key="4">
    <source>
        <dbReference type="Proteomes" id="UP000263486"/>
    </source>
</evidence>
<dbReference type="RefSeq" id="WP_114643482.1">
    <property type="nucleotide sequence ID" value="NZ_JAACIO010000034.1"/>
</dbReference>
<evidence type="ECO:0000259" key="2">
    <source>
        <dbReference type="Pfam" id="PF02638"/>
    </source>
</evidence>
<dbReference type="PROSITE" id="PS51257">
    <property type="entry name" value="PROKAR_LIPOPROTEIN"/>
    <property type="match status" value="1"/>
</dbReference>
<proteinExistence type="predicted"/>
<dbReference type="EMBL" id="QUAJ01000035">
    <property type="protein sequence ID" value="REI39687.1"/>
    <property type="molecule type" value="Genomic_DNA"/>
</dbReference>
<dbReference type="Proteomes" id="UP000263486">
    <property type="component" value="Unassembled WGS sequence"/>
</dbReference>
<keyword evidence="1" id="KW-0732">Signal</keyword>
<dbReference type="SUPFAM" id="SSF51445">
    <property type="entry name" value="(Trans)glycosidases"/>
    <property type="match status" value="1"/>
</dbReference>
<dbReference type="PANTHER" id="PTHR43405:SF1">
    <property type="entry name" value="GLYCOSYL HYDROLASE DIGH"/>
    <property type="match status" value="1"/>
</dbReference>
<protein>
    <recommendedName>
        <fullName evidence="2">Glycosyl hydrolase-like 10 domain-containing protein</fullName>
    </recommendedName>
</protein>
<sequence length="401" mass="46437">MKKFCSILFLLILAGCSGIDKKAGKEGERAEFRGVWIASIVNINWPKTVGTGKEAEKAQKQEFIKLLDEAVEMNMNAVVVQIRPAADTFYPSSFEPWSKYLTGTQGVSPGWDPLQFMVEEAHRRNLQFHGWFNPYRVTLKKEDIPVPTHPAVLNPEWIFEYGGKLYYNPGIPEAMNYSIDNIMEVVKNYDIDGVHMDDYFYPYPVKGEKLPDWKTYLKYGKDFSIAADWRRDNVDKFIKTLNDRIKKEKPDVQFGISPFGVWRNYDMDKSGSKTKAGLTNYDSLYADTRKWIDKGWIDYIVPQIYWNQGYEAAEYNTLVNWWADEVRGTNVKLYIGQAAYKVGTKGWEDPGELINQVRYNRGVDEVGGSIYFNIDSLIDNPMEIKENMKKTIYKERVEIPN</sequence>
<name>A0ABX9KDM5_9FUSO</name>
<dbReference type="InterPro" id="IPR003790">
    <property type="entry name" value="GHL10"/>
</dbReference>
<dbReference type="InterPro" id="IPR017853">
    <property type="entry name" value="GH"/>
</dbReference>
<evidence type="ECO:0000256" key="1">
    <source>
        <dbReference type="ARBA" id="ARBA00022729"/>
    </source>
</evidence>